<evidence type="ECO:0000313" key="2">
    <source>
        <dbReference type="EMBL" id="EFJ33263.1"/>
    </source>
</evidence>
<protein>
    <recommendedName>
        <fullName evidence="4">Lipoprotein</fullName>
    </recommendedName>
</protein>
<reference evidence="2 3" key="1">
    <citation type="journal article" date="2011" name="Science">
        <title>The Selaginella genome identifies genetic changes associated with the evolution of vascular plants.</title>
        <authorList>
            <person name="Banks J.A."/>
            <person name="Nishiyama T."/>
            <person name="Hasebe M."/>
            <person name="Bowman J.L."/>
            <person name="Gribskov M."/>
            <person name="dePamphilis C."/>
            <person name="Albert V.A."/>
            <person name="Aono N."/>
            <person name="Aoyama T."/>
            <person name="Ambrose B.A."/>
            <person name="Ashton N.W."/>
            <person name="Axtell M.J."/>
            <person name="Barker E."/>
            <person name="Barker M.S."/>
            <person name="Bennetzen J.L."/>
            <person name="Bonawitz N.D."/>
            <person name="Chapple C."/>
            <person name="Cheng C."/>
            <person name="Correa L.G."/>
            <person name="Dacre M."/>
            <person name="DeBarry J."/>
            <person name="Dreyer I."/>
            <person name="Elias M."/>
            <person name="Engstrom E.M."/>
            <person name="Estelle M."/>
            <person name="Feng L."/>
            <person name="Finet C."/>
            <person name="Floyd S.K."/>
            <person name="Frommer W.B."/>
            <person name="Fujita T."/>
            <person name="Gramzow L."/>
            <person name="Gutensohn M."/>
            <person name="Harholt J."/>
            <person name="Hattori M."/>
            <person name="Heyl A."/>
            <person name="Hirai T."/>
            <person name="Hiwatashi Y."/>
            <person name="Ishikawa M."/>
            <person name="Iwata M."/>
            <person name="Karol K.G."/>
            <person name="Koehler B."/>
            <person name="Kolukisaoglu U."/>
            <person name="Kubo M."/>
            <person name="Kurata T."/>
            <person name="Lalonde S."/>
            <person name="Li K."/>
            <person name="Li Y."/>
            <person name="Litt A."/>
            <person name="Lyons E."/>
            <person name="Manning G."/>
            <person name="Maruyama T."/>
            <person name="Michael T.P."/>
            <person name="Mikami K."/>
            <person name="Miyazaki S."/>
            <person name="Morinaga S."/>
            <person name="Murata T."/>
            <person name="Mueller-Roeber B."/>
            <person name="Nelson D.R."/>
            <person name="Obara M."/>
            <person name="Oguri Y."/>
            <person name="Olmstead R.G."/>
            <person name="Onodera N."/>
            <person name="Petersen B.L."/>
            <person name="Pils B."/>
            <person name="Prigge M."/>
            <person name="Rensing S.A."/>
            <person name="Riano-Pachon D.M."/>
            <person name="Roberts A.W."/>
            <person name="Sato Y."/>
            <person name="Scheller H.V."/>
            <person name="Schulz B."/>
            <person name="Schulz C."/>
            <person name="Shakirov E.V."/>
            <person name="Shibagaki N."/>
            <person name="Shinohara N."/>
            <person name="Shippen D.E."/>
            <person name="Soerensen I."/>
            <person name="Sotooka R."/>
            <person name="Sugimoto N."/>
            <person name="Sugita M."/>
            <person name="Sumikawa N."/>
            <person name="Tanurdzic M."/>
            <person name="Theissen G."/>
            <person name="Ulvskov P."/>
            <person name="Wakazuki S."/>
            <person name="Weng J.K."/>
            <person name="Willats W.W."/>
            <person name="Wipf D."/>
            <person name="Wolf P.G."/>
            <person name="Yang L."/>
            <person name="Zimmer A.D."/>
            <person name="Zhu Q."/>
            <person name="Mitros T."/>
            <person name="Hellsten U."/>
            <person name="Loque D."/>
            <person name="Otillar R."/>
            <person name="Salamov A."/>
            <person name="Schmutz J."/>
            <person name="Shapiro H."/>
            <person name="Lindquist E."/>
            <person name="Lucas S."/>
            <person name="Rokhsar D."/>
            <person name="Grigoriev I.V."/>
        </authorList>
    </citation>
    <scope>NUCLEOTIDE SEQUENCE [LARGE SCALE GENOMIC DNA]</scope>
</reference>
<name>D8R3E4_SELML</name>
<accession>D8R3E4</accession>
<dbReference type="PROSITE" id="PS51257">
    <property type="entry name" value="PROKAR_LIPOPROTEIN"/>
    <property type="match status" value="1"/>
</dbReference>
<dbReference type="Gramene" id="EFJ33263">
    <property type="protein sequence ID" value="EFJ33263"/>
    <property type="gene ID" value="SELMODRAFT_406935"/>
</dbReference>
<evidence type="ECO:0000313" key="3">
    <source>
        <dbReference type="Proteomes" id="UP000001514"/>
    </source>
</evidence>
<sequence length="120" mass="13197">MASAKSIFFLCFFAFVLAGCVLGKNSPPTPAPGAPEHVTLTDPDGRYLSSMERELANHRNGQCAALAREENQVIKEGLAILRKRVIQEAERDGEDLPPLGTRIDRVFNAILTEEGWSEEV</sequence>
<keyword evidence="1" id="KW-0732">Signal</keyword>
<proteinExistence type="predicted"/>
<dbReference type="InParanoid" id="D8R3E4"/>
<feature type="chain" id="PRO_5003121484" description="Lipoprotein" evidence="1">
    <location>
        <begin position="24"/>
        <end position="120"/>
    </location>
</feature>
<gene>
    <name evidence="2" type="ORF">SELMODRAFT_406935</name>
</gene>
<organism evidence="3">
    <name type="scientific">Selaginella moellendorffii</name>
    <name type="common">Spikemoss</name>
    <dbReference type="NCBI Taxonomy" id="88036"/>
    <lineage>
        <taxon>Eukaryota</taxon>
        <taxon>Viridiplantae</taxon>
        <taxon>Streptophyta</taxon>
        <taxon>Embryophyta</taxon>
        <taxon>Tracheophyta</taxon>
        <taxon>Lycopodiopsida</taxon>
        <taxon>Selaginellales</taxon>
        <taxon>Selaginellaceae</taxon>
        <taxon>Selaginella</taxon>
    </lineage>
</organism>
<feature type="signal peptide" evidence="1">
    <location>
        <begin position="1"/>
        <end position="23"/>
    </location>
</feature>
<dbReference type="Proteomes" id="UP000001514">
    <property type="component" value="Unassembled WGS sequence"/>
</dbReference>
<evidence type="ECO:0008006" key="4">
    <source>
        <dbReference type="Google" id="ProtNLM"/>
    </source>
</evidence>
<evidence type="ECO:0000256" key="1">
    <source>
        <dbReference type="SAM" id="SignalP"/>
    </source>
</evidence>
<dbReference type="KEGG" id="smo:SELMODRAFT_406935"/>
<dbReference type="HOGENOM" id="CLU_2053720_0_0_1"/>
<keyword evidence="3" id="KW-1185">Reference proteome</keyword>
<dbReference type="EMBL" id="GL377571">
    <property type="protein sequence ID" value="EFJ33263.1"/>
    <property type="molecule type" value="Genomic_DNA"/>
</dbReference>
<dbReference type="AlphaFoldDB" id="D8R3E4"/>